<sequence>MKPTTIRMDVPDPTKNGDKFLINVKITNVGNPPYRKIECSGYYDQKTVNSILALMGVK</sequence>
<evidence type="ECO:0000313" key="1">
    <source>
        <dbReference type="EMBL" id="CAB4121595.1"/>
    </source>
</evidence>
<dbReference type="EMBL" id="LR796148">
    <property type="protein sequence ID" value="CAB4121595.1"/>
    <property type="molecule type" value="Genomic_DNA"/>
</dbReference>
<protein>
    <submittedName>
        <fullName evidence="1">Uncharacterized protein</fullName>
    </submittedName>
</protein>
<gene>
    <name evidence="1" type="ORF">UFOVP21_3</name>
</gene>
<reference evidence="1" key="1">
    <citation type="submission" date="2020-04" db="EMBL/GenBank/DDBJ databases">
        <authorList>
            <person name="Chiriac C."/>
            <person name="Salcher M."/>
            <person name="Ghai R."/>
            <person name="Kavagutti S V."/>
        </authorList>
    </citation>
    <scope>NUCLEOTIDE SEQUENCE</scope>
</reference>
<name>A0A6J5KJ95_9CAUD</name>
<organism evidence="1">
    <name type="scientific">uncultured Caudovirales phage</name>
    <dbReference type="NCBI Taxonomy" id="2100421"/>
    <lineage>
        <taxon>Viruses</taxon>
        <taxon>Duplodnaviria</taxon>
        <taxon>Heunggongvirae</taxon>
        <taxon>Uroviricota</taxon>
        <taxon>Caudoviricetes</taxon>
        <taxon>Peduoviridae</taxon>
        <taxon>Maltschvirus</taxon>
        <taxon>Maltschvirus maltsch</taxon>
    </lineage>
</organism>
<proteinExistence type="predicted"/>
<accession>A0A6J5KJ95</accession>